<accession>A0A438BU77</accession>
<dbReference type="AlphaFoldDB" id="A0A438BU77"/>
<feature type="compositionally biased region" description="Gly residues" evidence="1">
    <location>
        <begin position="114"/>
        <end position="123"/>
    </location>
</feature>
<protein>
    <submittedName>
        <fullName evidence="2">Uncharacterized protein</fullName>
    </submittedName>
</protein>
<dbReference type="PANTHER" id="PTHR34467">
    <property type="entry name" value="TRANSMEMBRANE PROTEIN"/>
    <property type="match status" value="1"/>
</dbReference>
<dbReference type="Proteomes" id="UP000288805">
    <property type="component" value="Unassembled WGS sequence"/>
</dbReference>
<dbReference type="EMBL" id="QGNW01002617">
    <property type="protein sequence ID" value="RVW14523.1"/>
    <property type="molecule type" value="Genomic_DNA"/>
</dbReference>
<organism evidence="2 3">
    <name type="scientific">Vitis vinifera</name>
    <name type="common">Grape</name>
    <dbReference type="NCBI Taxonomy" id="29760"/>
    <lineage>
        <taxon>Eukaryota</taxon>
        <taxon>Viridiplantae</taxon>
        <taxon>Streptophyta</taxon>
        <taxon>Embryophyta</taxon>
        <taxon>Tracheophyta</taxon>
        <taxon>Spermatophyta</taxon>
        <taxon>Magnoliopsida</taxon>
        <taxon>eudicotyledons</taxon>
        <taxon>Gunneridae</taxon>
        <taxon>Pentapetalae</taxon>
        <taxon>rosids</taxon>
        <taxon>Vitales</taxon>
        <taxon>Vitaceae</taxon>
        <taxon>Viteae</taxon>
        <taxon>Vitis</taxon>
    </lineage>
</organism>
<evidence type="ECO:0000313" key="3">
    <source>
        <dbReference type="Proteomes" id="UP000288805"/>
    </source>
</evidence>
<dbReference type="PANTHER" id="PTHR34467:SF1">
    <property type="entry name" value="OS05G0542300 PROTEIN"/>
    <property type="match status" value="1"/>
</dbReference>
<name>A0A438BU77_VITVI</name>
<feature type="region of interest" description="Disordered" evidence="1">
    <location>
        <begin position="103"/>
        <end position="123"/>
    </location>
</feature>
<sequence length="123" mass="13241">MSKSELRYFGIAFHHRSLAILGVGGVQHEDSPHVVIRASTMAIPIKASLLALILLLTPLSSGMAEGFKDGTSPIYLLHKDRTLVNSKKLLKLDAVLDYDYAEANPKHDPRKGKPGNGGGGKNP</sequence>
<comment type="caution">
    <text evidence="2">The sequence shown here is derived from an EMBL/GenBank/DDBJ whole genome shotgun (WGS) entry which is preliminary data.</text>
</comment>
<reference evidence="2 3" key="1">
    <citation type="journal article" date="2018" name="PLoS Genet.">
        <title>Population sequencing reveals clonal diversity and ancestral inbreeding in the grapevine cultivar Chardonnay.</title>
        <authorList>
            <person name="Roach M.J."/>
            <person name="Johnson D.L."/>
            <person name="Bohlmann J."/>
            <person name="van Vuuren H.J."/>
            <person name="Jones S.J."/>
            <person name="Pretorius I.S."/>
            <person name="Schmidt S.A."/>
            <person name="Borneman A.R."/>
        </authorList>
    </citation>
    <scope>NUCLEOTIDE SEQUENCE [LARGE SCALE GENOMIC DNA]</scope>
    <source>
        <strain evidence="3">cv. Chardonnay</strain>
        <tissue evidence="2">Leaf</tissue>
    </source>
</reference>
<proteinExistence type="predicted"/>
<evidence type="ECO:0000256" key="1">
    <source>
        <dbReference type="SAM" id="MobiDB-lite"/>
    </source>
</evidence>
<gene>
    <name evidence="2" type="ORF">CK203_077257</name>
</gene>
<evidence type="ECO:0000313" key="2">
    <source>
        <dbReference type="EMBL" id="RVW14523.1"/>
    </source>
</evidence>